<evidence type="ECO:0000313" key="13">
    <source>
        <dbReference type="EMBL" id="CAB3234730.1"/>
    </source>
</evidence>
<dbReference type="Gene3D" id="3.10.20.30">
    <property type="match status" value="1"/>
</dbReference>
<dbReference type="InterPro" id="IPR036720">
    <property type="entry name" value="RanGAP1_C_sf"/>
</dbReference>
<dbReference type="EMBL" id="CADEBD010000295">
    <property type="protein sequence ID" value="CAB3234730.1"/>
    <property type="molecule type" value="Genomic_DNA"/>
</dbReference>
<dbReference type="FunFam" id="3.10.20.30:FF:000021">
    <property type="entry name" value="Ubiquitin-related modifier 1"/>
    <property type="match status" value="1"/>
</dbReference>
<dbReference type="OrthoDB" id="10046062at2759"/>
<dbReference type="PANTHER" id="PTHR24113:SF12">
    <property type="entry name" value="RAN GTPASE-ACTIVATING PROTEIN 1"/>
    <property type="match status" value="1"/>
</dbReference>
<keyword evidence="4 9" id="KW-1017">Isopeptide bond</keyword>
<dbReference type="CDD" id="cd01764">
    <property type="entry name" value="Ubl_Urm1"/>
    <property type="match status" value="1"/>
</dbReference>
<protein>
    <recommendedName>
        <fullName evidence="9">Ubiquitin-related modifier 1 homolog</fullName>
    </recommendedName>
</protein>
<dbReference type="Pfam" id="PF07834">
    <property type="entry name" value="RanGAP1_C"/>
    <property type="match status" value="1"/>
</dbReference>
<feature type="region of interest" description="Disordered" evidence="11">
    <location>
        <begin position="342"/>
        <end position="398"/>
    </location>
</feature>
<dbReference type="GO" id="GO:0005634">
    <property type="term" value="C:nucleus"/>
    <property type="evidence" value="ECO:0007669"/>
    <property type="project" value="TreeGrafter"/>
</dbReference>
<feature type="compositionally biased region" description="Acidic residues" evidence="11">
    <location>
        <begin position="371"/>
        <end position="384"/>
    </location>
</feature>
<dbReference type="Proteomes" id="UP000494256">
    <property type="component" value="Unassembled WGS sequence"/>
</dbReference>
<dbReference type="Pfam" id="PF13516">
    <property type="entry name" value="LRR_6"/>
    <property type="match status" value="3"/>
</dbReference>
<dbReference type="PANTHER" id="PTHR24113">
    <property type="entry name" value="RAN GTPASE-ACTIVATING PROTEIN 1"/>
    <property type="match status" value="1"/>
</dbReference>
<feature type="modified residue" description="1-thioglycine" evidence="9">
    <location>
        <position position="704"/>
    </location>
</feature>
<feature type="domain" description="Ran-GTPase activating protein 1 C-terminal" evidence="12">
    <location>
        <begin position="419"/>
        <end position="562"/>
    </location>
</feature>
<dbReference type="SUPFAM" id="SSF69099">
    <property type="entry name" value="Ran-GTPase activating protein 1 (RanGAP1), C-terminal domain"/>
    <property type="match status" value="1"/>
</dbReference>
<dbReference type="InterPro" id="IPR009109">
    <property type="entry name" value="Ran_GTPase_activating_1_C"/>
</dbReference>
<evidence type="ECO:0000256" key="8">
    <source>
        <dbReference type="ARBA" id="ARBA00022786"/>
    </source>
</evidence>
<dbReference type="SUPFAM" id="SSF54285">
    <property type="entry name" value="MoaD/ThiS"/>
    <property type="match status" value="1"/>
</dbReference>
<gene>
    <name evidence="13" type="ORF">APLA_LOCUS6709</name>
</gene>
<dbReference type="AlphaFoldDB" id="A0A8S0ZS08"/>
<dbReference type="InterPro" id="IPR012675">
    <property type="entry name" value="Beta-grasp_dom_sf"/>
</dbReference>
<comment type="pathway">
    <text evidence="9 10">tRNA modification; 5-methoxycarbonylmethyl-2-thiouridine-tRNA biosynthesis.</text>
</comment>
<organism evidence="13 14">
    <name type="scientific">Arctia plantaginis</name>
    <name type="common">Wood tiger moth</name>
    <name type="synonym">Phalaena plantaginis</name>
    <dbReference type="NCBI Taxonomy" id="874455"/>
    <lineage>
        <taxon>Eukaryota</taxon>
        <taxon>Metazoa</taxon>
        <taxon>Ecdysozoa</taxon>
        <taxon>Arthropoda</taxon>
        <taxon>Hexapoda</taxon>
        <taxon>Insecta</taxon>
        <taxon>Pterygota</taxon>
        <taxon>Neoptera</taxon>
        <taxon>Endopterygota</taxon>
        <taxon>Lepidoptera</taxon>
        <taxon>Glossata</taxon>
        <taxon>Ditrysia</taxon>
        <taxon>Noctuoidea</taxon>
        <taxon>Erebidae</taxon>
        <taxon>Arctiinae</taxon>
        <taxon>Arctia</taxon>
    </lineage>
</organism>
<dbReference type="Gene3D" id="1.25.40.200">
    <property type="entry name" value="Ran-GTPase activating protein 1, C-terminal domain"/>
    <property type="match status" value="1"/>
</dbReference>
<evidence type="ECO:0000256" key="5">
    <source>
        <dbReference type="ARBA" id="ARBA00022614"/>
    </source>
</evidence>
<dbReference type="SUPFAM" id="SSF52047">
    <property type="entry name" value="RNI-like"/>
    <property type="match status" value="1"/>
</dbReference>
<dbReference type="HAMAP" id="MF_03048">
    <property type="entry name" value="Urm1"/>
    <property type="match status" value="1"/>
</dbReference>
<evidence type="ECO:0000256" key="7">
    <source>
        <dbReference type="ARBA" id="ARBA00022737"/>
    </source>
</evidence>
<reference evidence="13 14" key="1">
    <citation type="submission" date="2020-04" db="EMBL/GenBank/DDBJ databases">
        <authorList>
            <person name="Wallbank WR R."/>
            <person name="Pardo Diaz C."/>
            <person name="Kozak K."/>
            <person name="Martin S."/>
            <person name="Jiggins C."/>
            <person name="Moest M."/>
            <person name="Warren A I."/>
            <person name="Byers J.R.P. K."/>
            <person name="Montejo-Kovacevich G."/>
            <person name="Yen C E."/>
        </authorList>
    </citation>
    <scope>NUCLEOTIDE SEQUENCE [LARGE SCALE GENOMIC DNA]</scope>
</reference>
<dbReference type="InterPro" id="IPR032675">
    <property type="entry name" value="LRR_dom_sf"/>
</dbReference>
<evidence type="ECO:0000256" key="1">
    <source>
        <dbReference type="ARBA" id="ARBA00004496"/>
    </source>
</evidence>
<dbReference type="InterPro" id="IPR027038">
    <property type="entry name" value="RanGap"/>
</dbReference>
<dbReference type="GO" id="GO:0031267">
    <property type="term" value="F:small GTPase binding"/>
    <property type="evidence" value="ECO:0007669"/>
    <property type="project" value="TreeGrafter"/>
</dbReference>
<dbReference type="Pfam" id="PF09138">
    <property type="entry name" value="Urm1"/>
    <property type="match status" value="1"/>
</dbReference>
<keyword evidence="6 9" id="KW-0819">tRNA processing</keyword>
<comment type="subcellular location">
    <subcellularLocation>
        <location evidence="1 9 10">Cytoplasm</location>
    </subcellularLocation>
</comment>
<keyword evidence="8 9" id="KW-0833">Ubl conjugation pathway</keyword>
<evidence type="ECO:0000256" key="9">
    <source>
        <dbReference type="HAMAP-Rule" id="MF_03048"/>
    </source>
</evidence>
<evidence type="ECO:0000256" key="2">
    <source>
        <dbReference type="ARBA" id="ARBA00022468"/>
    </source>
</evidence>
<keyword evidence="3 9" id="KW-0963">Cytoplasm</keyword>
<dbReference type="GO" id="GO:0007165">
    <property type="term" value="P:signal transduction"/>
    <property type="evidence" value="ECO:0007669"/>
    <property type="project" value="InterPro"/>
</dbReference>
<dbReference type="GO" id="GO:0005096">
    <property type="term" value="F:GTPase activator activity"/>
    <property type="evidence" value="ECO:0007669"/>
    <property type="project" value="UniProtKB-KW"/>
</dbReference>
<comment type="caution">
    <text evidence="13">The sequence shown here is derived from an EMBL/GenBank/DDBJ whole genome shotgun (WGS) entry which is preliminary data.</text>
</comment>
<comment type="PTM">
    <text evidence="9">C-terminal thiocarboxylation occurs in 2 steps, it is first acyl-adenylated (-COAMP) via the hesA/moeB/thiF part of the MOCS3/UBA4 homolog, then thiocarboxylated (-COSH) via the rhodanese domain of the MOCS3/UBA4 homolog.</text>
</comment>
<dbReference type="GO" id="GO:0048471">
    <property type="term" value="C:perinuclear region of cytoplasm"/>
    <property type="evidence" value="ECO:0007669"/>
    <property type="project" value="TreeGrafter"/>
</dbReference>
<evidence type="ECO:0000256" key="6">
    <source>
        <dbReference type="ARBA" id="ARBA00022694"/>
    </source>
</evidence>
<dbReference type="GO" id="GO:0005829">
    <property type="term" value="C:cytosol"/>
    <property type="evidence" value="ECO:0007669"/>
    <property type="project" value="UniProtKB-UniRule"/>
</dbReference>
<keyword evidence="2" id="KW-0343">GTPase activation</keyword>
<evidence type="ECO:0000256" key="4">
    <source>
        <dbReference type="ARBA" id="ARBA00022499"/>
    </source>
</evidence>
<dbReference type="InterPro" id="IPR015221">
    <property type="entry name" value="Urm1"/>
</dbReference>
<evidence type="ECO:0000313" key="14">
    <source>
        <dbReference type="Proteomes" id="UP000494256"/>
    </source>
</evidence>
<evidence type="ECO:0000259" key="12">
    <source>
        <dbReference type="Pfam" id="PF07834"/>
    </source>
</evidence>
<dbReference type="GO" id="GO:0032447">
    <property type="term" value="P:protein urmylation"/>
    <property type="evidence" value="ECO:0007669"/>
    <property type="project" value="UniProtKB-UniRule"/>
</dbReference>
<dbReference type="InterPro" id="IPR016155">
    <property type="entry name" value="Mopterin_synth/thiamin_S_b"/>
</dbReference>
<dbReference type="Gene3D" id="3.80.10.10">
    <property type="entry name" value="Ribonuclease Inhibitor"/>
    <property type="match status" value="1"/>
</dbReference>
<sequence length="704" mass="76603">MSSFDLNSINAALTDPGSTINGVDFSGKSLKLDTAHDAQPIVEAINACPELHYLTLTGNTLGVSAAEAIAKSLEQHPELKIARFSDMFTGRMKTEIPPALAALGDGMITAGARLRVLDLSDNAFGPIGVEGLAKLLQSDVCSELEELRLNNNGLGITGGRLLANALSARPRKLKIFVAGRNRLENDGATALAKVFQNMGTLEEVAMPQNGIYHVGITALSEALKKNTQLARLNLNDNTVGSKGACAIAGALSNLPNLKCINFGDCLLKSKGAKALAKAFKDNSLLLESLDLSHNEIGRDACMEVVDALTALPDSYDRLSRVVLAGNSLGGASDKKTMKDKLGASAELSDGEESDDECKCNRVQKKKKKDESESEEEKESEDSAPEDSQHIDDSTSFGNDVLLNKSGDLTLDTSGIEEVETDVGKFLQQPTVENLTRLGPNAADVIDAHLQAIKETADHIQAYVDATLCVSGLSDQSARAKVVAEEMIPRLIQRAGERHAAQWLLANTVLSGLGLIKSEDKTRKIRWSLPPCYACIAKCMSAPYFPVALRDTLQFFANAKKSTIPYAETLCRCKKRNIILLSVVFKGSSGLKHKKKMSETLKLNLQFGGGAELLFDRIKKREIELPALNKYLPDSNKEKWTIRELLMWIKDNLLKERPELFLQGDSIRPGILILINDADWELFGELDYELQNKDHIMFISTLHGG</sequence>
<name>A0A8S0ZS08_ARCPL</name>
<dbReference type="CDD" id="cd00116">
    <property type="entry name" value="LRR_RI"/>
    <property type="match status" value="1"/>
</dbReference>
<evidence type="ECO:0000256" key="10">
    <source>
        <dbReference type="RuleBase" id="RU361182"/>
    </source>
</evidence>
<comment type="function">
    <text evidence="9">Acts as a sulfur carrier required for 2-thiolation of mcm(5)S(2)U at tRNA wobble positions of cytosolic tRNA(Lys), tRNA(Glu) and tRNA(Gln). Serves as sulfur donor in tRNA 2-thiolation reaction by being thiocarboxylated (-COSH) at its C-terminus by the MOCS3/UBA4 homolog. The sulfur is then transferred to tRNA to form 2-thiolation of mcm(5)S(2)U. Also acts as a ubiquitin-like protein (UBL) that is covalently conjugated via an isopeptide bond to lysine residues of target proteins. The thiocarboxylated form serves as substrate for conjugation and oxidative stress specifically induces the formation of UBL-protein conjugates.</text>
</comment>
<dbReference type="InterPro" id="IPR001611">
    <property type="entry name" value="Leu-rich_rpt"/>
</dbReference>
<proteinExistence type="inferred from homology"/>
<dbReference type="GO" id="GO:0006913">
    <property type="term" value="P:nucleocytoplasmic transport"/>
    <property type="evidence" value="ECO:0007669"/>
    <property type="project" value="TreeGrafter"/>
</dbReference>
<accession>A0A8S0ZS08</accession>
<feature type="cross-link" description="Glycyl lysine isopeptide (Gly-Lys) (interchain with K-? in acceptor proteins)" evidence="9">
    <location>
        <position position="704"/>
    </location>
</feature>
<dbReference type="GO" id="GO:0034227">
    <property type="term" value="P:tRNA thio-modification"/>
    <property type="evidence" value="ECO:0007669"/>
    <property type="project" value="UniProtKB-UniRule"/>
</dbReference>
<evidence type="ECO:0000256" key="11">
    <source>
        <dbReference type="SAM" id="MobiDB-lite"/>
    </source>
</evidence>
<dbReference type="SMART" id="SM00368">
    <property type="entry name" value="LRR_RI"/>
    <property type="match status" value="7"/>
</dbReference>
<evidence type="ECO:0000256" key="3">
    <source>
        <dbReference type="ARBA" id="ARBA00022490"/>
    </source>
</evidence>
<comment type="similarity">
    <text evidence="9 10">Belongs to the URM1 family.</text>
</comment>
<dbReference type="GO" id="GO:0002098">
    <property type="term" value="P:tRNA wobble uridine modification"/>
    <property type="evidence" value="ECO:0007669"/>
    <property type="project" value="UniProtKB-UniRule"/>
</dbReference>
<keyword evidence="5" id="KW-0433">Leucine-rich repeat</keyword>
<keyword evidence="7" id="KW-0677">Repeat</keyword>